<proteinExistence type="predicted"/>
<evidence type="ECO:0000313" key="4">
    <source>
        <dbReference type="EMBL" id="CAE8636236.1"/>
    </source>
</evidence>
<dbReference type="PANTHER" id="PTHR47447">
    <property type="entry name" value="OS03G0856100 PROTEIN"/>
    <property type="match status" value="1"/>
</dbReference>
<feature type="compositionally biased region" description="Basic and acidic residues" evidence="3">
    <location>
        <begin position="343"/>
        <end position="360"/>
    </location>
</feature>
<keyword evidence="5" id="KW-1185">Reference proteome</keyword>
<feature type="region of interest" description="Disordered" evidence="3">
    <location>
        <begin position="308"/>
        <end position="329"/>
    </location>
</feature>
<evidence type="ECO:0000256" key="1">
    <source>
        <dbReference type="ARBA" id="ARBA00022737"/>
    </source>
</evidence>
<dbReference type="InterPro" id="IPR002885">
    <property type="entry name" value="PPR_rpt"/>
</dbReference>
<comment type="caution">
    <text evidence="4">The sequence shown here is derived from an EMBL/GenBank/DDBJ whole genome shotgun (WGS) entry which is preliminary data.</text>
</comment>
<feature type="region of interest" description="Disordered" evidence="3">
    <location>
        <begin position="343"/>
        <end position="373"/>
    </location>
</feature>
<protein>
    <recommendedName>
        <fullName evidence="6">Pentatricopeptide repeat-containing protein, chloroplastic</fullName>
    </recommendedName>
</protein>
<feature type="repeat" description="PPR" evidence="2">
    <location>
        <begin position="178"/>
        <end position="212"/>
    </location>
</feature>
<keyword evidence="1" id="KW-0677">Repeat</keyword>
<organism evidence="4 5">
    <name type="scientific">Polarella glacialis</name>
    <name type="common">Dinoflagellate</name>
    <dbReference type="NCBI Taxonomy" id="89957"/>
    <lineage>
        <taxon>Eukaryota</taxon>
        <taxon>Sar</taxon>
        <taxon>Alveolata</taxon>
        <taxon>Dinophyceae</taxon>
        <taxon>Suessiales</taxon>
        <taxon>Suessiaceae</taxon>
        <taxon>Polarella</taxon>
    </lineage>
</organism>
<dbReference type="Gene3D" id="1.25.40.10">
    <property type="entry name" value="Tetratricopeptide repeat domain"/>
    <property type="match status" value="2"/>
</dbReference>
<feature type="compositionally biased region" description="Polar residues" evidence="3">
    <location>
        <begin position="315"/>
        <end position="327"/>
    </location>
</feature>
<dbReference type="Proteomes" id="UP000654075">
    <property type="component" value="Unassembled WGS sequence"/>
</dbReference>
<evidence type="ECO:0008006" key="6">
    <source>
        <dbReference type="Google" id="ProtNLM"/>
    </source>
</evidence>
<name>A0A813HF60_POLGL</name>
<accession>A0A813HF60</accession>
<dbReference type="InterPro" id="IPR011990">
    <property type="entry name" value="TPR-like_helical_dom_sf"/>
</dbReference>
<evidence type="ECO:0000256" key="2">
    <source>
        <dbReference type="PROSITE-ProRule" id="PRU00708"/>
    </source>
</evidence>
<sequence length="656" mass="72141">MCRAAPPPPLPWPQALASLSRSPEVGHAQLKTAAHACGKGLQWRLSLELLTSVKLRRLEPDVITHNSVINSAGKATSWEYALAFYAALRPANLQPSPASCGGAVSAVVSQDWDYFVPGGCRSNSWQLALQLVRAAISDRLEPDVVLCGNVITACSKGAAWELAALALRNAGLWSVESNVICLNSVLDACARSGEWQTALGVLEQAFTEGLQVDVISLGSAADACARTGRWAAVLHCLRETQSRRLRPDAYAFSHLVSAIRQDNSWAVAVQVMDAMRPCLRQVCSFYRNLECKRFMGLVQRLVEVHEGASGPGVTASATQDKTGSESESFPELIQALVQEHQRELSAARRGSKDATGRDQDSNDGEGGSGSLQNRRVLADLNISTDSSLTQRISQSSSTVRRIPKNASAWDVDKQTTPLWHLARPDREHKGGSLHVELENKAAQFRLANDSIREKGEDIKQKIKENEVEMLSMIEQLKPLIMVSSDESDAIREELVGRVKSIEEANFALAALRREEFLNLEAIRGLKIRVWRLILDDRADCLLADVEGAMRSGKIWQDEMKTQHGELETDMIRLCQETLSVLASPGVAETSSSQLSGDDLFDLIGDSEEMMANTAGKNWALQTKAFGLTHMMTRKTSVLRKLEKLRRAETLFHRHAF</sequence>
<dbReference type="PANTHER" id="PTHR47447:SF17">
    <property type="entry name" value="OS12G0638900 PROTEIN"/>
    <property type="match status" value="1"/>
</dbReference>
<evidence type="ECO:0000256" key="3">
    <source>
        <dbReference type="SAM" id="MobiDB-lite"/>
    </source>
</evidence>
<dbReference type="PROSITE" id="PS51375">
    <property type="entry name" value="PPR"/>
    <property type="match status" value="1"/>
</dbReference>
<reference evidence="4" key="1">
    <citation type="submission" date="2021-02" db="EMBL/GenBank/DDBJ databases">
        <authorList>
            <person name="Dougan E. K."/>
            <person name="Rhodes N."/>
            <person name="Thang M."/>
            <person name="Chan C."/>
        </authorList>
    </citation>
    <scope>NUCLEOTIDE SEQUENCE</scope>
</reference>
<dbReference type="EMBL" id="CAJNNV010031441">
    <property type="protein sequence ID" value="CAE8636236.1"/>
    <property type="molecule type" value="Genomic_DNA"/>
</dbReference>
<gene>
    <name evidence="4" type="ORF">PGLA1383_LOCUS51733</name>
</gene>
<evidence type="ECO:0000313" key="5">
    <source>
        <dbReference type="Proteomes" id="UP000654075"/>
    </source>
</evidence>
<dbReference type="AlphaFoldDB" id="A0A813HF60"/>